<evidence type="ECO:0000313" key="6">
    <source>
        <dbReference type="Proteomes" id="UP000694387"/>
    </source>
</evidence>
<gene>
    <name evidence="5" type="primary">PKIB</name>
</gene>
<dbReference type="Pfam" id="PF02827">
    <property type="entry name" value="PKI"/>
    <property type="match status" value="1"/>
</dbReference>
<evidence type="ECO:0000256" key="1">
    <source>
        <dbReference type="ARBA" id="ARBA00002844"/>
    </source>
</evidence>
<dbReference type="PRINTS" id="PR00049">
    <property type="entry name" value="WILMSTUMOUR"/>
</dbReference>
<keyword evidence="6" id="KW-1185">Reference proteome</keyword>
<reference evidence="5" key="2">
    <citation type="submission" date="2025-08" db="UniProtKB">
        <authorList>
            <consortium name="Ensembl"/>
        </authorList>
    </citation>
    <scope>IDENTIFICATION</scope>
</reference>
<feature type="compositionally biased region" description="Polar residues" evidence="4">
    <location>
        <begin position="1"/>
        <end position="10"/>
    </location>
</feature>
<reference evidence="5 6" key="1">
    <citation type="journal article" date="2020" name="Nat. Commun.">
        <title>Donkey genomes provide new insights into domestication and selection for coat color.</title>
        <authorList>
            <person name="Wang"/>
            <person name="C."/>
            <person name="Li"/>
            <person name="H."/>
            <person name="Guo"/>
            <person name="Y."/>
            <person name="Huang"/>
            <person name="J."/>
            <person name="Sun"/>
            <person name="Y."/>
            <person name="Min"/>
            <person name="J."/>
            <person name="Wang"/>
            <person name="J."/>
            <person name="Fang"/>
            <person name="X."/>
            <person name="Zhao"/>
            <person name="Z."/>
            <person name="Wang"/>
            <person name="S."/>
            <person name="Zhang"/>
            <person name="Y."/>
            <person name="Liu"/>
            <person name="Q."/>
            <person name="Jiang"/>
            <person name="Q."/>
            <person name="Wang"/>
            <person name="X."/>
            <person name="Guo"/>
            <person name="Y."/>
            <person name="Yang"/>
            <person name="C."/>
            <person name="Wang"/>
            <person name="Y."/>
            <person name="Tian"/>
            <person name="F."/>
            <person name="Zhuang"/>
            <person name="G."/>
            <person name="Fan"/>
            <person name="Y."/>
            <person name="Gao"/>
            <person name="Q."/>
            <person name="Li"/>
            <person name="Y."/>
            <person name="Ju"/>
            <person name="Z."/>
            <person name="Li"/>
            <person name="J."/>
            <person name="Li"/>
            <person name="R."/>
            <person name="Hou"/>
            <person name="M."/>
            <person name="Yang"/>
            <person name="G."/>
            <person name="Liu"/>
            <person name="G."/>
            <person name="Liu"/>
            <person name="W."/>
            <person name="Guo"/>
            <person name="J."/>
            <person name="Pan"/>
            <person name="S."/>
            <person name="Fan"/>
            <person name="G."/>
            <person name="Zhang"/>
            <person name="W."/>
            <person name="Zhang"/>
            <person name="R."/>
            <person name="Yu"/>
            <person name="J."/>
            <person name="Zhang"/>
            <person name="X."/>
            <person name="Yin"/>
            <person name="Q."/>
            <person name="Ji"/>
            <person name="C."/>
            <person name="Jin"/>
            <person name="Y."/>
            <person name="Yue"/>
            <person name="G."/>
            <person name="Liu"/>
            <person name="M."/>
            <person name="Xu"/>
            <person name="J."/>
            <person name="Liu"/>
            <person name="S."/>
            <person name="Jordana"/>
            <person name="J."/>
            <person name="Noce"/>
            <person name="A."/>
            <person name="Amills"/>
            <person name="M."/>
            <person name="Wu"/>
            <person name="D.D."/>
            <person name="Li"/>
            <person name="S."/>
            <person name="Zhou"/>
            <person name="X. and Zhong"/>
            <person name="J."/>
        </authorList>
    </citation>
    <scope>NUCLEOTIDE SEQUENCE [LARGE SCALE GENOMIC DNA]</scope>
</reference>
<dbReference type="InterPro" id="IPR004171">
    <property type="entry name" value="cAMP_dep_PKI"/>
</dbReference>
<organism evidence="5 6">
    <name type="scientific">Equus asinus</name>
    <name type="common">Donkey</name>
    <name type="synonym">Equus africanus asinus</name>
    <dbReference type="NCBI Taxonomy" id="9793"/>
    <lineage>
        <taxon>Eukaryota</taxon>
        <taxon>Metazoa</taxon>
        <taxon>Chordata</taxon>
        <taxon>Craniata</taxon>
        <taxon>Vertebrata</taxon>
        <taxon>Euteleostomi</taxon>
        <taxon>Mammalia</taxon>
        <taxon>Eutheria</taxon>
        <taxon>Laurasiatheria</taxon>
        <taxon>Perissodactyla</taxon>
        <taxon>Equidae</taxon>
        <taxon>Equus</taxon>
    </lineage>
</organism>
<keyword evidence="3" id="KW-0649">Protein kinase inhibitor</keyword>
<proteinExistence type="inferred from homology"/>
<dbReference type="GeneTree" id="ENSGT00530000064264"/>
<feature type="region of interest" description="Disordered" evidence="4">
    <location>
        <begin position="1"/>
        <end position="234"/>
    </location>
</feature>
<evidence type="ECO:0000256" key="3">
    <source>
        <dbReference type="ARBA" id="ARBA00023013"/>
    </source>
</evidence>
<dbReference type="Ensembl" id="ENSEAST00005014515.2">
    <property type="protein sequence ID" value="ENSEASP00005013365.1"/>
    <property type="gene ID" value="ENSEASG00005009319.2"/>
</dbReference>
<dbReference type="GO" id="GO:0004862">
    <property type="term" value="F:cAMP-dependent protein kinase inhibitor activity"/>
    <property type="evidence" value="ECO:0007669"/>
    <property type="project" value="InterPro"/>
</dbReference>
<feature type="compositionally biased region" description="Low complexity" evidence="4">
    <location>
        <begin position="24"/>
        <end position="39"/>
    </location>
</feature>
<evidence type="ECO:0000256" key="2">
    <source>
        <dbReference type="ARBA" id="ARBA00006393"/>
    </source>
</evidence>
<accession>A0A8C4LMD4</accession>
<comment type="function">
    <text evidence="1">Extremely potent competitive inhibitor of cAMP-dependent protein kinase activity, this protein interacts with the catalytic subunit of the enzyme after the cAMP-induced dissociation of its regulatory chains.</text>
</comment>
<evidence type="ECO:0000313" key="5">
    <source>
        <dbReference type="Ensembl" id="ENSEASP00005013365.1"/>
    </source>
</evidence>
<protein>
    <submittedName>
        <fullName evidence="5">cAMP-dependent protein kinase inhibitor beta</fullName>
    </submittedName>
</protein>
<evidence type="ECO:0000256" key="4">
    <source>
        <dbReference type="SAM" id="MobiDB-lite"/>
    </source>
</evidence>
<dbReference type="OMA" id="KSHRCSC"/>
<dbReference type="Proteomes" id="UP000694387">
    <property type="component" value="Chromosome 24"/>
</dbReference>
<feature type="compositionally biased region" description="Pro residues" evidence="4">
    <location>
        <begin position="54"/>
        <end position="68"/>
    </location>
</feature>
<comment type="similarity">
    <text evidence="2">Belongs to the PKI family.</text>
</comment>
<feature type="compositionally biased region" description="Basic and acidic residues" evidence="4">
    <location>
        <begin position="201"/>
        <end position="234"/>
    </location>
</feature>
<name>A0A8C4LMD4_EQUAS</name>
<dbReference type="AlphaFoldDB" id="A0A8C4LMD4"/>
<feature type="compositionally biased region" description="Low complexity" evidence="4">
    <location>
        <begin position="99"/>
        <end position="108"/>
    </location>
</feature>
<feature type="compositionally biased region" description="Gly residues" evidence="4">
    <location>
        <begin position="109"/>
        <end position="118"/>
    </location>
</feature>
<sequence length="234" mass="24135">MSVNTHTGTRVLSPAPAGKSHRCSCPGSSAAAWAAPKAGHGPGATLCARGGSPRPLPPPPESPPPPGCAPAQPLRRGRIPADGRGGSELEPAALPRPPSGWASPSARGPGPGAAGGSARGWSHGILKSHSIKRNLGEAGNHQVIEATRGRRHRDVAMRTDSPEMTDVEPMVNNFASSARTGRRNAVPDIQGSAATGGTSELPHKLEALSMKEDVKKKGEETTQDQLKKPNNEAK</sequence>
<dbReference type="PANTHER" id="PTHR15416">
    <property type="entry name" value="CAMP-DEPENDENT PROTEIN KINASE INHIBITOR/PKI"/>
    <property type="match status" value="1"/>
</dbReference>
<reference evidence="5" key="3">
    <citation type="submission" date="2025-09" db="UniProtKB">
        <authorList>
            <consortium name="Ensembl"/>
        </authorList>
    </citation>
    <scope>IDENTIFICATION</scope>
</reference>